<reference evidence="1 2" key="1">
    <citation type="submission" date="2017-10" db="EMBL/GenBank/DDBJ databases">
        <title>Draft genome of Longibacter Salinarum.</title>
        <authorList>
            <person name="Goh K.M."/>
            <person name="Shamsir M.S."/>
            <person name="Lim S.W."/>
        </authorList>
    </citation>
    <scope>NUCLEOTIDE SEQUENCE [LARGE SCALE GENOMIC DNA]</scope>
    <source>
        <strain evidence="1 2">KCTC 52045</strain>
    </source>
</reference>
<sequence length="97" mass="10792">MAQPYFIIDDSSSPSPALHPKKMLTTEQQNLIAKHLNTRAQRPKCPVCGTTTLRVQPQVVELPTAESDSTIRRVVITCTYCGHDMYFSPEVMGLTIS</sequence>
<gene>
    <name evidence="1" type="ORF">CRI94_03075</name>
</gene>
<proteinExistence type="predicted"/>
<evidence type="ECO:0000313" key="1">
    <source>
        <dbReference type="EMBL" id="PEN15276.1"/>
    </source>
</evidence>
<dbReference type="EMBL" id="PDEQ01000001">
    <property type="protein sequence ID" value="PEN15276.1"/>
    <property type="molecule type" value="Genomic_DNA"/>
</dbReference>
<dbReference type="Proteomes" id="UP000220102">
    <property type="component" value="Unassembled WGS sequence"/>
</dbReference>
<dbReference type="AlphaFoldDB" id="A0A2A8D2U8"/>
<accession>A0A2A8D2U8</accession>
<name>A0A2A8D2U8_9BACT</name>
<comment type="caution">
    <text evidence="1">The sequence shown here is derived from an EMBL/GenBank/DDBJ whole genome shotgun (WGS) entry which is preliminary data.</text>
</comment>
<keyword evidence="2" id="KW-1185">Reference proteome</keyword>
<organism evidence="1 2">
    <name type="scientific">Longibacter salinarum</name>
    <dbReference type="NCBI Taxonomy" id="1850348"/>
    <lineage>
        <taxon>Bacteria</taxon>
        <taxon>Pseudomonadati</taxon>
        <taxon>Rhodothermota</taxon>
        <taxon>Rhodothermia</taxon>
        <taxon>Rhodothermales</taxon>
        <taxon>Salisaetaceae</taxon>
        <taxon>Longibacter</taxon>
    </lineage>
</organism>
<evidence type="ECO:0000313" key="2">
    <source>
        <dbReference type="Proteomes" id="UP000220102"/>
    </source>
</evidence>
<protein>
    <submittedName>
        <fullName evidence="1">Uncharacterized protein</fullName>
    </submittedName>
</protein>